<evidence type="ECO:0000313" key="4">
    <source>
        <dbReference type="EMBL" id="MDI4650386.1"/>
    </source>
</evidence>
<evidence type="ECO:0000259" key="3">
    <source>
        <dbReference type="SMART" id="SM00829"/>
    </source>
</evidence>
<dbReference type="SMART" id="SM00829">
    <property type="entry name" value="PKS_ER"/>
    <property type="match status" value="1"/>
</dbReference>
<reference evidence="4" key="1">
    <citation type="submission" date="2023-04" db="EMBL/GenBank/DDBJ databases">
        <title>Comparative genomic analysis of Cohnella hashimotonis sp. nov., isolated from the International Space Station.</title>
        <authorList>
            <person name="Venkateswaran K."/>
            <person name="Simpson A."/>
        </authorList>
    </citation>
    <scope>NUCLEOTIDE SEQUENCE</scope>
    <source>
        <strain evidence="4">F6_2S_P_1</strain>
    </source>
</reference>
<keyword evidence="1" id="KW-0521">NADP</keyword>
<dbReference type="InterPro" id="IPR036291">
    <property type="entry name" value="NAD(P)-bd_dom_sf"/>
</dbReference>
<dbReference type="PANTHER" id="PTHR48106:SF13">
    <property type="entry name" value="QUINONE OXIDOREDUCTASE-RELATED"/>
    <property type="match status" value="1"/>
</dbReference>
<organism evidence="4 5">
    <name type="scientific">Cohnella hashimotonis</name>
    <dbReference type="NCBI Taxonomy" id="2826895"/>
    <lineage>
        <taxon>Bacteria</taxon>
        <taxon>Bacillati</taxon>
        <taxon>Bacillota</taxon>
        <taxon>Bacilli</taxon>
        <taxon>Bacillales</taxon>
        <taxon>Paenibacillaceae</taxon>
        <taxon>Cohnella</taxon>
    </lineage>
</organism>
<dbReference type="EMBL" id="JAGRPV010000002">
    <property type="protein sequence ID" value="MDI4650386.1"/>
    <property type="molecule type" value="Genomic_DNA"/>
</dbReference>
<dbReference type="SUPFAM" id="SSF50129">
    <property type="entry name" value="GroES-like"/>
    <property type="match status" value="1"/>
</dbReference>
<dbReference type="InterPro" id="IPR020843">
    <property type="entry name" value="ER"/>
</dbReference>
<dbReference type="SUPFAM" id="SSF51735">
    <property type="entry name" value="NAD(P)-binding Rossmann-fold domains"/>
    <property type="match status" value="1"/>
</dbReference>
<dbReference type="Gene3D" id="3.90.180.10">
    <property type="entry name" value="Medium-chain alcohol dehydrogenases, catalytic domain"/>
    <property type="match status" value="1"/>
</dbReference>
<dbReference type="RefSeq" id="WP_282913234.1">
    <property type="nucleotide sequence ID" value="NZ_JAGRPV010000002.1"/>
</dbReference>
<dbReference type="Proteomes" id="UP001161691">
    <property type="component" value="Unassembled WGS sequence"/>
</dbReference>
<gene>
    <name evidence="4" type="ORF">KB449_35980</name>
</gene>
<dbReference type="InterPro" id="IPR013154">
    <property type="entry name" value="ADH-like_N"/>
</dbReference>
<dbReference type="Gene3D" id="3.40.50.720">
    <property type="entry name" value="NAD(P)-binding Rossmann-like Domain"/>
    <property type="match status" value="1"/>
</dbReference>
<sequence>MQAFVVEQTGDQRIMRLQERPNPEVLPGKLTIDVVYAGVGMIDSLLSRGYLGLPMPFVPGLEVSGYVRAIGEGVEGFKIGQPVVALTLTELGGYASVVTAQPELTVPLDGPLEGLGMDRAAALAVNAATAYLAVKRVAQVEPGQHVLVHGALGGLGNLVGQVARREGAGLVLGTVGSAAKRDAASGEIYDKLLLRGEFAEETLRLTGGKGVHHVFDPVGGVTRTRSFETLQPLGRLVLLGNASDEADTELRLNEAWLGNRAALGLNIGAYAAFAPNAVGEAMYQALAMAARGELEADIYGVYPIAEAERAIRLLEQGGTTGKLLLRV</sequence>
<evidence type="ECO:0000256" key="2">
    <source>
        <dbReference type="ARBA" id="ARBA00023002"/>
    </source>
</evidence>
<proteinExistence type="predicted"/>
<dbReference type="Pfam" id="PF08240">
    <property type="entry name" value="ADH_N"/>
    <property type="match status" value="1"/>
</dbReference>
<accession>A0ABT6TV09</accession>
<name>A0ABT6TV09_9BACL</name>
<evidence type="ECO:0000313" key="5">
    <source>
        <dbReference type="Proteomes" id="UP001161691"/>
    </source>
</evidence>
<dbReference type="InterPro" id="IPR011032">
    <property type="entry name" value="GroES-like_sf"/>
</dbReference>
<protein>
    <submittedName>
        <fullName evidence="4">Zinc-binding dehydrogenase</fullName>
    </submittedName>
</protein>
<evidence type="ECO:0000256" key="1">
    <source>
        <dbReference type="ARBA" id="ARBA00022857"/>
    </source>
</evidence>
<comment type="caution">
    <text evidence="4">The sequence shown here is derived from an EMBL/GenBank/DDBJ whole genome shotgun (WGS) entry which is preliminary data.</text>
</comment>
<dbReference type="Pfam" id="PF13602">
    <property type="entry name" value="ADH_zinc_N_2"/>
    <property type="match status" value="1"/>
</dbReference>
<keyword evidence="5" id="KW-1185">Reference proteome</keyword>
<dbReference type="PANTHER" id="PTHR48106">
    <property type="entry name" value="QUINONE OXIDOREDUCTASE PIG3-RELATED"/>
    <property type="match status" value="1"/>
</dbReference>
<keyword evidence="2" id="KW-0560">Oxidoreductase</keyword>
<feature type="domain" description="Enoyl reductase (ER)" evidence="3">
    <location>
        <begin position="10"/>
        <end position="325"/>
    </location>
</feature>